<feature type="compositionally biased region" description="Low complexity" evidence="1">
    <location>
        <begin position="52"/>
        <end position="61"/>
    </location>
</feature>
<feature type="region of interest" description="Disordered" evidence="1">
    <location>
        <begin position="23"/>
        <end position="81"/>
    </location>
</feature>
<proteinExistence type="predicted"/>
<reference evidence="3 4" key="1">
    <citation type="submission" date="2006-03" db="EMBL/GenBank/DDBJ databases">
        <title>Complete sequence of Rhodopseudomonas palustris BisB5.</title>
        <authorList>
            <consortium name="US DOE Joint Genome Institute"/>
            <person name="Copeland A."/>
            <person name="Lucas S."/>
            <person name="Lapidus A."/>
            <person name="Barry K."/>
            <person name="Detter J.C."/>
            <person name="Glavina del Rio T."/>
            <person name="Hammon N."/>
            <person name="Israni S."/>
            <person name="Dalin E."/>
            <person name="Tice H."/>
            <person name="Pitluck S."/>
            <person name="Chain P."/>
            <person name="Malfatti S."/>
            <person name="Shin M."/>
            <person name="Vergez L."/>
            <person name="Schmutz J."/>
            <person name="Larimer F."/>
            <person name="Land M."/>
            <person name="Hauser L."/>
            <person name="Pelletier D.A."/>
            <person name="Kyrpides N."/>
            <person name="Lykidis A."/>
            <person name="Oda Y."/>
            <person name="Harwood C.S."/>
            <person name="Richardson P."/>
        </authorList>
    </citation>
    <scope>NUCLEOTIDE SEQUENCE [LARGE SCALE GENOMIC DNA]</scope>
    <source>
        <strain evidence="3 4">BisB5</strain>
    </source>
</reference>
<protein>
    <recommendedName>
        <fullName evidence="5">Pentapeptide MXKDX repeat protein</fullName>
    </recommendedName>
</protein>
<dbReference type="EMBL" id="CP000283">
    <property type="protein sequence ID" value="ABE37378.1"/>
    <property type="molecule type" value="Genomic_DNA"/>
</dbReference>
<feature type="compositionally biased region" description="Basic and acidic residues" evidence="1">
    <location>
        <begin position="71"/>
        <end position="81"/>
    </location>
</feature>
<name>Q13EW1_RHOPS</name>
<feature type="compositionally biased region" description="Low complexity" evidence="1">
    <location>
        <begin position="23"/>
        <end position="32"/>
    </location>
</feature>
<gene>
    <name evidence="3" type="ordered locus">RPD_0138</name>
</gene>
<dbReference type="Proteomes" id="UP000001818">
    <property type="component" value="Chromosome"/>
</dbReference>
<evidence type="ECO:0000256" key="2">
    <source>
        <dbReference type="SAM" id="SignalP"/>
    </source>
</evidence>
<sequence>MKKIVLAAICSAAIGGLSIGQAAAQTTGPAPQDSMKMNDGMSKGGMSDPGMKKTTTGMSKSSKAKATKKSMKSDKMNNMEK</sequence>
<accession>Q13EW1</accession>
<dbReference type="BioCyc" id="RPAL316057:RPD_RS00695-MONOMER"/>
<organism evidence="3 4">
    <name type="scientific">Rhodopseudomonas palustris (strain BisB5)</name>
    <dbReference type="NCBI Taxonomy" id="316057"/>
    <lineage>
        <taxon>Bacteria</taxon>
        <taxon>Pseudomonadati</taxon>
        <taxon>Pseudomonadota</taxon>
        <taxon>Alphaproteobacteria</taxon>
        <taxon>Hyphomicrobiales</taxon>
        <taxon>Nitrobacteraceae</taxon>
        <taxon>Rhodopseudomonas</taxon>
    </lineage>
</organism>
<dbReference type="AlphaFoldDB" id="Q13EW1"/>
<dbReference type="HOGENOM" id="CLU_2571608_0_0_5"/>
<dbReference type="STRING" id="316057.RPD_0138"/>
<evidence type="ECO:0008006" key="5">
    <source>
        <dbReference type="Google" id="ProtNLM"/>
    </source>
</evidence>
<keyword evidence="2" id="KW-0732">Signal</keyword>
<evidence type="ECO:0000313" key="3">
    <source>
        <dbReference type="EMBL" id="ABE37378.1"/>
    </source>
</evidence>
<evidence type="ECO:0000313" key="4">
    <source>
        <dbReference type="Proteomes" id="UP000001818"/>
    </source>
</evidence>
<dbReference type="KEGG" id="rpd:RPD_0138"/>
<feature type="signal peptide" evidence="2">
    <location>
        <begin position="1"/>
        <end position="22"/>
    </location>
</feature>
<feature type="chain" id="PRO_5004182164" description="Pentapeptide MXKDX repeat protein" evidence="2">
    <location>
        <begin position="23"/>
        <end position="81"/>
    </location>
</feature>
<evidence type="ECO:0000256" key="1">
    <source>
        <dbReference type="SAM" id="MobiDB-lite"/>
    </source>
</evidence>